<organism evidence="2 3">
    <name type="scientific">Mycena venus</name>
    <dbReference type="NCBI Taxonomy" id="2733690"/>
    <lineage>
        <taxon>Eukaryota</taxon>
        <taxon>Fungi</taxon>
        <taxon>Dikarya</taxon>
        <taxon>Basidiomycota</taxon>
        <taxon>Agaricomycotina</taxon>
        <taxon>Agaricomycetes</taxon>
        <taxon>Agaricomycetidae</taxon>
        <taxon>Agaricales</taxon>
        <taxon>Marasmiineae</taxon>
        <taxon>Mycenaceae</taxon>
        <taxon>Mycena</taxon>
    </lineage>
</organism>
<feature type="transmembrane region" description="Helical" evidence="1">
    <location>
        <begin position="192"/>
        <end position="214"/>
    </location>
</feature>
<comment type="caution">
    <text evidence="2">The sequence shown here is derived from an EMBL/GenBank/DDBJ whole genome shotgun (WGS) entry which is preliminary data.</text>
</comment>
<keyword evidence="1" id="KW-0812">Transmembrane</keyword>
<dbReference type="OrthoDB" id="2976029at2759"/>
<evidence type="ECO:0000256" key="1">
    <source>
        <dbReference type="SAM" id="Phobius"/>
    </source>
</evidence>
<feature type="transmembrane region" description="Helical" evidence="1">
    <location>
        <begin position="321"/>
        <end position="344"/>
    </location>
</feature>
<dbReference type="EMBL" id="JACAZI010000002">
    <property type="protein sequence ID" value="KAF7369643.1"/>
    <property type="molecule type" value="Genomic_DNA"/>
</dbReference>
<dbReference type="AlphaFoldDB" id="A0A8H7DEW6"/>
<reference evidence="2" key="1">
    <citation type="submission" date="2020-05" db="EMBL/GenBank/DDBJ databases">
        <title>Mycena genomes resolve the evolution of fungal bioluminescence.</title>
        <authorList>
            <person name="Tsai I.J."/>
        </authorList>
    </citation>
    <scope>NUCLEOTIDE SEQUENCE</scope>
    <source>
        <strain evidence="2">CCC161011</strain>
    </source>
</reference>
<evidence type="ECO:0000313" key="2">
    <source>
        <dbReference type="EMBL" id="KAF7369643.1"/>
    </source>
</evidence>
<gene>
    <name evidence="2" type="ORF">MVEN_00295300</name>
</gene>
<proteinExistence type="predicted"/>
<sequence>MDDSGGTADIVQRDAGQAHCSPEIGLNSTGLTLAPSMSAISELDCQIVGDSDLYGLGVRISVYSQMVLEILRDSLQWEAGLTIEIPSLFTVGAMECVLILKAIQRQLTPFDAMVTLFMIGSLSTVRPVTIPESRRAALWGRLLELTNLINILFQLFVGLWATTRRMDAGLAPHCEIWIYTFSRQRARTGPAILVWIAVYVLVIGAFFLVFVVSFGRAWRAGWKMGPPEIPLDVIDQSPIVARAPTSSGFTATTTSRLRQPPAIQVAGPNRHAPFTAPTIQSTLFRRSIVPWALLAQKLFWGFAFNVAGVEFMLLWNDVAGVHAIVGSSGQVMALLIAAFTTVQFGMAASKASER</sequence>
<accession>A0A8H7DEW6</accession>
<feature type="transmembrane region" description="Helical" evidence="1">
    <location>
        <begin position="291"/>
        <end position="315"/>
    </location>
</feature>
<evidence type="ECO:0000313" key="3">
    <source>
        <dbReference type="Proteomes" id="UP000620124"/>
    </source>
</evidence>
<name>A0A8H7DEW6_9AGAR</name>
<keyword evidence="1" id="KW-0472">Membrane</keyword>
<protein>
    <submittedName>
        <fullName evidence="2">Uncharacterized protein</fullName>
    </submittedName>
</protein>
<keyword evidence="1" id="KW-1133">Transmembrane helix</keyword>
<keyword evidence="3" id="KW-1185">Reference proteome</keyword>
<dbReference type="Proteomes" id="UP000620124">
    <property type="component" value="Unassembled WGS sequence"/>
</dbReference>